<evidence type="ECO:0000313" key="2">
    <source>
        <dbReference type="EMBL" id="MCI62760.1"/>
    </source>
</evidence>
<comment type="caution">
    <text evidence="2">The sequence shown here is derived from an EMBL/GenBank/DDBJ whole genome shotgun (WGS) entry which is preliminary data.</text>
</comment>
<dbReference type="AlphaFoldDB" id="A0A392TRD8"/>
<evidence type="ECO:0000256" key="1">
    <source>
        <dbReference type="SAM" id="MobiDB-lite"/>
    </source>
</evidence>
<feature type="region of interest" description="Disordered" evidence="1">
    <location>
        <begin position="43"/>
        <end position="71"/>
    </location>
</feature>
<accession>A0A392TRD8</accession>
<keyword evidence="3" id="KW-1185">Reference proteome</keyword>
<feature type="region of interest" description="Disordered" evidence="1">
    <location>
        <begin position="1"/>
        <end position="22"/>
    </location>
</feature>
<protein>
    <submittedName>
        <fullName evidence="2">Uncharacterized protein</fullName>
    </submittedName>
</protein>
<evidence type="ECO:0000313" key="3">
    <source>
        <dbReference type="Proteomes" id="UP000265520"/>
    </source>
</evidence>
<reference evidence="2 3" key="1">
    <citation type="journal article" date="2018" name="Front. Plant Sci.">
        <title>Red Clover (Trifolium pratense) and Zigzag Clover (T. medium) - A Picture of Genomic Similarities and Differences.</title>
        <authorList>
            <person name="Dluhosova J."/>
            <person name="Istvanek J."/>
            <person name="Nedelnik J."/>
            <person name="Repkova J."/>
        </authorList>
    </citation>
    <scope>NUCLEOTIDE SEQUENCE [LARGE SCALE GENOMIC DNA]</scope>
    <source>
        <strain evidence="3">cv. 10/8</strain>
        <tissue evidence="2">Leaf</tissue>
    </source>
</reference>
<sequence length="71" mass="7205">GVSSHRRGCHGEALSPSSAFWVEGLPGEEPSYGGCCGEIADPGHGSGCPTTGTHSGPHRYDEGDGNGPRPE</sequence>
<name>A0A392TRD8_9FABA</name>
<proteinExistence type="predicted"/>
<feature type="non-terminal residue" evidence="2">
    <location>
        <position position="1"/>
    </location>
</feature>
<dbReference type="Proteomes" id="UP000265520">
    <property type="component" value="Unassembled WGS sequence"/>
</dbReference>
<dbReference type="EMBL" id="LXQA010624883">
    <property type="protein sequence ID" value="MCI62760.1"/>
    <property type="molecule type" value="Genomic_DNA"/>
</dbReference>
<organism evidence="2 3">
    <name type="scientific">Trifolium medium</name>
    <dbReference type="NCBI Taxonomy" id="97028"/>
    <lineage>
        <taxon>Eukaryota</taxon>
        <taxon>Viridiplantae</taxon>
        <taxon>Streptophyta</taxon>
        <taxon>Embryophyta</taxon>
        <taxon>Tracheophyta</taxon>
        <taxon>Spermatophyta</taxon>
        <taxon>Magnoliopsida</taxon>
        <taxon>eudicotyledons</taxon>
        <taxon>Gunneridae</taxon>
        <taxon>Pentapetalae</taxon>
        <taxon>rosids</taxon>
        <taxon>fabids</taxon>
        <taxon>Fabales</taxon>
        <taxon>Fabaceae</taxon>
        <taxon>Papilionoideae</taxon>
        <taxon>50 kb inversion clade</taxon>
        <taxon>NPAAA clade</taxon>
        <taxon>Hologalegina</taxon>
        <taxon>IRL clade</taxon>
        <taxon>Trifolieae</taxon>
        <taxon>Trifolium</taxon>
    </lineage>
</organism>